<reference evidence="1" key="1">
    <citation type="submission" date="2018-08" db="EMBL/GenBank/DDBJ databases">
        <title>Draft genome sequence of azole-resistant Aspergillus thermomutatus (Neosartorya pseudofischeri) strain HMR AF 39, isolated from a human nasal aspirate.</title>
        <authorList>
            <person name="Parent-Michaud M."/>
            <person name="Dufresne P.J."/>
            <person name="Fournier E."/>
            <person name="Martineau C."/>
            <person name="Moreira S."/>
            <person name="Perkins V."/>
            <person name="De Repentigny L."/>
            <person name="Dufresne S.F."/>
        </authorList>
    </citation>
    <scope>NUCLEOTIDE SEQUENCE [LARGE SCALE GENOMIC DNA]</scope>
    <source>
        <strain evidence="1">HMR AF 39</strain>
    </source>
</reference>
<evidence type="ECO:0000313" key="2">
    <source>
        <dbReference type="Proteomes" id="UP000215305"/>
    </source>
</evidence>
<dbReference type="GeneID" id="38129566"/>
<sequence length="181" mass="21142">MTKDLFRHTSYVSRLQNLQKLDSSSKRTLLCSIATDITATFICISKHIENGTLSDEHTGSIEGVIDIIKGTEVSQRRMLERKVKRYARLARRLKIEREWMRREFGKLVKRADAVNGRWRERVRNLEVVNKAMMRELVVKGRQNEMLKMGMDKGDERQAGRETAKATEDEMCVSECECEYPW</sequence>
<comment type="caution">
    <text evidence="1">The sequence shown here is derived from an EMBL/GenBank/DDBJ whole genome shotgun (WGS) entry which is preliminary data.</text>
</comment>
<proteinExistence type="predicted"/>
<dbReference type="RefSeq" id="XP_026615008.1">
    <property type="nucleotide sequence ID" value="XM_026761211.1"/>
</dbReference>
<keyword evidence="2" id="KW-1185">Reference proteome</keyword>
<dbReference type="Proteomes" id="UP000215305">
    <property type="component" value="Unassembled WGS sequence"/>
</dbReference>
<name>A0A397HA82_ASPTH</name>
<dbReference type="STRING" id="41047.A0A397HA82"/>
<evidence type="ECO:0000313" key="1">
    <source>
        <dbReference type="EMBL" id="RHZ57310.1"/>
    </source>
</evidence>
<dbReference type="VEuPathDB" id="FungiDB:CDV56_107592"/>
<dbReference type="AlphaFoldDB" id="A0A397HA82"/>
<gene>
    <name evidence="1" type="ORF">CDV56_107592</name>
</gene>
<dbReference type="EMBL" id="NKHU02000080">
    <property type="protein sequence ID" value="RHZ57310.1"/>
    <property type="molecule type" value="Genomic_DNA"/>
</dbReference>
<accession>A0A397HA82</accession>
<protein>
    <submittedName>
        <fullName evidence="1">Uncharacterized protein</fullName>
    </submittedName>
</protein>
<dbReference type="OrthoDB" id="4369471at2759"/>
<organism evidence="1 2">
    <name type="scientific">Aspergillus thermomutatus</name>
    <name type="common">Neosartorya pseudofischeri</name>
    <dbReference type="NCBI Taxonomy" id="41047"/>
    <lineage>
        <taxon>Eukaryota</taxon>
        <taxon>Fungi</taxon>
        <taxon>Dikarya</taxon>
        <taxon>Ascomycota</taxon>
        <taxon>Pezizomycotina</taxon>
        <taxon>Eurotiomycetes</taxon>
        <taxon>Eurotiomycetidae</taxon>
        <taxon>Eurotiales</taxon>
        <taxon>Aspergillaceae</taxon>
        <taxon>Aspergillus</taxon>
        <taxon>Aspergillus subgen. Fumigati</taxon>
    </lineage>
</organism>